<sequence>MTIDISKLKPEAVLAALYNAAKAQGMGIAVATPDAMTLFEAKNLLLSETASRSGYFDYLKGRVMKVRISGDTLDPRLYDRDNGEGAAKRAIDSIR</sequence>
<name>X0SY46_9ZZZZ</name>
<dbReference type="AlphaFoldDB" id="X0SY46"/>
<evidence type="ECO:0000313" key="1">
    <source>
        <dbReference type="EMBL" id="GAF68735.1"/>
    </source>
</evidence>
<organism evidence="1">
    <name type="scientific">marine sediment metagenome</name>
    <dbReference type="NCBI Taxonomy" id="412755"/>
    <lineage>
        <taxon>unclassified sequences</taxon>
        <taxon>metagenomes</taxon>
        <taxon>ecological metagenomes</taxon>
    </lineage>
</organism>
<protein>
    <submittedName>
        <fullName evidence="1">Uncharacterized protein</fullName>
    </submittedName>
</protein>
<dbReference type="EMBL" id="BARS01006436">
    <property type="protein sequence ID" value="GAF68735.1"/>
    <property type="molecule type" value="Genomic_DNA"/>
</dbReference>
<reference evidence="1" key="1">
    <citation type="journal article" date="2014" name="Front. Microbiol.">
        <title>High frequency of phylogenetically diverse reductive dehalogenase-homologous genes in deep subseafloor sedimentary metagenomes.</title>
        <authorList>
            <person name="Kawai M."/>
            <person name="Futagami T."/>
            <person name="Toyoda A."/>
            <person name="Takaki Y."/>
            <person name="Nishi S."/>
            <person name="Hori S."/>
            <person name="Arai W."/>
            <person name="Tsubouchi T."/>
            <person name="Morono Y."/>
            <person name="Uchiyama I."/>
            <person name="Ito T."/>
            <person name="Fujiyama A."/>
            <person name="Inagaki F."/>
            <person name="Takami H."/>
        </authorList>
    </citation>
    <scope>NUCLEOTIDE SEQUENCE</scope>
    <source>
        <strain evidence="1">Expedition CK06-06</strain>
    </source>
</reference>
<accession>X0SY46</accession>
<proteinExistence type="predicted"/>
<comment type="caution">
    <text evidence="1">The sequence shown here is derived from an EMBL/GenBank/DDBJ whole genome shotgun (WGS) entry which is preliminary data.</text>
</comment>
<gene>
    <name evidence="1" type="ORF">S01H1_12527</name>
</gene>